<evidence type="ECO:0000259" key="1">
    <source>
        <dbReference type="Pfam" id="PF14341"/>
    </source>
</evidence>
<dbReference type="AlphaFoldDB" id="Q2LVV2"/>
<dbReference type="eggNOG" id="COG4726">
    <property type="taxonomic scope" value="Bacteria"/>
</dbReference>
<sequence>MSGNLMKPKITVKPLADEKGMVLVVALLLIAALAVLGTTAVLTSTTDMKISSNYKTNNEAFFIAEAGAERARELLRNDTADGTETPVSELLTDLLEARVGSNGTLSDSDAFTNFYADGAWVSDDVPYISNTNFGSGYYRVYLTNNFNDGVTSTADTDEEVTLTSFGFGPNNSRAVVQIKVRKVTTPDLPGAVVLPGPNVNCAVGSSGAQDVDGGAKPGIAVGTDAALTSVKNGTSKPGNITGNPSGIAKVTMGAPWNSKADILALYQSLKQVATCTGSSCAMGSSASDIVVIDGDAGYTGNDHGYGILVVNGNLTLGGNIDFDGLVLVLGTATLVRNGSGNGTISGSLVVANTNTTDNSLGVPTYTTNGGGNSSIEYNSGALINSLKNSPFVKSAWRQSGM</sequence>
<dbReference type="EMBL" id="CP000252">
    <property type="protein sequence ID" value="ABC78214.1"/>
    <property type="molecule type" value="Genomic_DNA"/>
</dbReference>
<dbReference type="KEGG" id="sat:SYN_01756"/>
<protein>
    <submittedName>
        <fullName evidence="2">Hypothetical membrane protein</fullName>
    </submittedName>
</protein>
<accession>Q2LVV2</accession>
<evidence type="ECO:0000313" key="2">
    <source>
        <dbReference type="EMBL" id="ABC78214.1"/>
    </source>
</evidence>
<dbReference type="InParanoid" id="Q2LVV2"/>
<dbReference type="HOGENOM" id="CLU_686815_0_0_7"/>
<dbReference type="STRING" id="56780.SYN_01756"/>
<evidence type="ECO:0000313" key="3">
    <source>
        <dbReference type="Proteomes" id="UP000001933"/>
    </source>
</evidence>
<keyword evidence="3" id="KW-1185">Reference proteome</keyword>
<name>Q2LVV2_SYNAS</name>
<dbReference type="InterPro" id="IPR025746">
    <property type="entry name" value="PilX_N_dom"/>
</dbReference>
<proteinExistence type="predicted"/>
<gene>
    <name evidence="2" type="ORF">SYN_01756</name>
</gene>
<feature type="domain" description="Type 4 fimbrial biogenesis protein PilX N-terminal" evidence="1">
    <location>
        <begin position="19"/>
        <end position="68"/>
    </location>
</feature>
<dbReference type="Proteomes" id="UP000001933">
    <property type="component" value="Chromosome"/>
</dbReference>
<organism evidence="2 3">
    <name type="scientific">Syntrophus aciditrophicus (strain SB)</name>
    <dbReference type="NCBI Taxonomy" id="56780"/>
    <lineage>
        <taxon>Bacteria</taxon>
        <taxon>Pseudomonadati</taxon>
        <taxon>Thermodesulfobacteriota</taxon>
        <taxon>Syntrophia</taxon>
        <taxon>Syntrophales</taxon>
        <taxon>Syntrophaceae</taxon>
        <taxon>Syntrophus</taxon>
    </lineage>
</organism>
<reference evidence="2 3" key="1">
    <citation type="journal article" date="2007" name="Proc. Natl. Acad. Sci. U.S.A.">
        <title>The genome of Syntrophus aciditrophicus: life at the thermodynamic limit of microbial growth.</title>
        <authorList>
            <person name="McInerney M.J."/>
            <person name="Rohlin L."/>
            <person name="Mouttaki H."/>
            <person name="Kim U."/>
            <person name="Krupp R.S."/>
            <person name="Rios-Hernandez L."/>
            <person name="Sieber J."/>
            <person name="Struchtemeyer C.G."/>
            <person name="Bhattacharyya A."/>
            <person name="Campbell J.W."/>
            <person name="Gunsalus R.P."/>
        </authorList>
    </citation>
    <scope>NUCLEOTIDE SEQUENCE [LARGE SCALE GENOMIC DNA]</scope>
    <source>
        <strain evidence="2 3">SB</strain>
    </source>
</reference>
<dbReference type="Pfam" id="PF14341">
    <property type="entry name" value="PilX_N"/>
    <property type="match status" value="1"/>
</dbReference>